<dbReference type="Proteomes" id="UP000609849">
    <property type="component" value="Unassembled WGS sequence"/>
</dbReference>
<sequence>MNKKLIVLIIVFILAIIYIVNFKWKDEGKIIYKQEYVNKEILINNIYRFIPNESYSVVYEGTDLAPEIIAIEGDGEMYQTIGVNGKGLYRDVFKVVDNNLMLIYKEDLHDKNIDEALEQNLKDEISYNKNESELILQSPIEVGQKWDNTEIVEVGMDLKLDDILLEGIYIKTVSNTLVDNESITTEIYYSEGLGVVKYRVLINEEAISYYQLKSFKKN</sequence>
<reference evidence="2 3" key="1">
    <citation type="submission" date="2020-08" db="EMBL/GenBank/DDBJ databases">
        <authorList>
            <person name="Liu C."/>
            <person name="Sun Q."/>
        </authorList>
    </citation>
    <scope>NUCLEOTIDE SEQUENCE [LARGE SCALE GENOMIC DNA]</scope>
    <source>
        <strain evidence="2 3">NSJ-18</strain>
    </source>
</reference>
<gene>
    <name evidence="2" type="ORF">H8923_08440</name>
</gene>
<keyword evidence="1" id="KW-0472">Membrane</keyword>
<proteinExistence type="predicted"/>
<accession>A0ABR7JQA7</accession>
<feature type="transmembrane region" description="Helical" evidence="1">
    <location>
        <begin position="6"/>
        <end position="24"/>
    </location>
</feature>
<dbReference type="EMBL" id="JACRWE010000003">
    <property type="protein sequence ID" value="MBC5996786.1"/>
    <property type="molecule type" value="Genomic_DNA"/>
</dbReference>
<keyword evidence="1" id="KW-1133">Transmembrane helix</keyword>
<keyword evidence="3" id="KW-1185">Reference proteome</keyword>
<comment type="caution">
    <text evidence="2">The sequence shown here is derived from an EMBL/GenBank/DDBJ whole genome shotgun (WGS) entry which is preliminary data.</text>
</comment>
<dbReference type="RefSeq" id="WP_153971792.1">
    <property type="nucleotide sequence ID" value="NZ_JACRWE010000003.1"/>
</dbReference>
<keyword evidence="1" id="KW-0812">Transmembrane</keyword>
<evidence type="ECO:0008006" key="4">
    <source>
        <dbReference type="Google" id="ProtNLM"/>
    </source>
</evidence>
<protein>
    <recommendedName>
        <fullName evidence="4">Membrane-associated protein</fullName>
    </recommendedName>
</protein>
<organism evidence="2 3">
    <name type="scientific">Romboutsia faecis</name>
    <dbReference type="NCBI Taxonomy" id="2764597"/>
    <lineage>
        <taxon>Bacteria</taxon>
        <taxon>Bacillati</taxon>
        <taxon>Bacillota</taxon>
        <taxon>Clostridia</taxon>
        <taxon>Peptostreptococcales</taxon>
        <taxon>Peptostreptococcaceae</taxon>
        <taxon>Romboutsia</taxon>
    </lineage>
</organism>
<evidence type="ECO:0000256" key="1">
    <source>
        <dbReference type="SAM" id="Phobius"/>
    </source>
</evidence>
<evidence type="ECO:0000313" key="3">
    <source>
        <dbReference type="Proteomes" id="UP000609849"/>
    </source>
</evidence>
<evidence type="ECO:0000313" key="2">
    <source>
        <dbReference type="EMBL" id="MBC5996786.1"/>
    </source>
</evidence>
<name>A0ABR7JQA7_9FIRM</name>